<keyword evidence="2" id="KW-1185">Reference proteome</keyword>
<name>A0ACB0MBM3_TRIPR</name>
<dbReference type="Proteomes" id="UP001177021">
    <property type="component" value="Unassembled WGS sequence"/>
</dbReference>
<sequence>MAVDLQTSDSSLPYDSLLPPSTDFTHSNNFNGSDSNPHILISPQFGSHTYSTTPHSTQPQKIDDDLFDELTMLQQEDHKFDSSDIDSDDWEPLKPLDSVSCWSQSSVWSPLCSNQGSSEGSLSPKEPSESANSHDSDCYDVLKMLDKMKFDESDDSSKSHHVGICSSNQYLLNEQIRANQLSRVRQEQILSLQQKLTAYRESNGHVSPQFQKKGKGTDVGIGMGGLQRTGSLNQQAGSEKPICQGDTGSKGTSCGTGVFLPRGGVSARFQSTSKRPGKGCSTVLIPERVVQALQLHFDQMAATSGPKPRGFPPLHDVLVSTNRDGMYSLQKRQSRKNQTHVQNDMILPGEWTY</sequence>
<proteinExistence type="predicted"/>
<evidence type="ECO:0000313" key="1">
    <source>
        <dbReference type="EMBL" id="CAJ2678928.1"/>
    </source>
</evidence>
<protein>
    <submittedName>
        <fullName evidence="1">Uncharacterized protein</fullName>
    </submittedName>
</protein>
<organism evidence="1 2">
    <name type="scientific">Trifolium pratense</name>
    <name type="common">Red clover</name>
    <dbReference type="NCBI Taxonomy" id="57577"/>
    <lineage>
        <taxon>Eukaryota</taxon>
        <taxon>Viridiplantae</taxon>
        <taxon>Streptophyta</taxon>
        <taxon>Embryophyta</taxon>
        <taxon>Tracheophyta</taxon>
        <taxon>Spermatophyta</taxon>
        <taxon>Magnoliopsida</taxon>
        <taxon>eudicotyledons</taxon>
        <taxon>Gunneridae</taxon>
        <taxon>Pentapetalae</taxon>
        <taxon>rosids</taxon>
        <taxon>fabids</taxon>
        <taxon>Fabales</taxon>
        <taxon>Fabaceae</taxon>
        <taxon>Papilionoideae</taxon>
        <taxon>50 kb inversion clade</taxon>
        <taxon>NPAAA clade</taxon>
        <taxon>Hologalegina</taxon>
        <taxon>IRL clade</taxon>
        <taxon>Trifolieae</taxon>
        <taxon>Trifolium</taxon>
    </lineage>
</organism>
<comment type="caution">
    <text evidence="1">The sequence shown here is derived from an EMBL/GenBank/DDBJ whole genome shotgun (WGS) entry which is preliminary data.</text>
</comment>
<evidence type="ECO:0000313" key="2">
    <source>
        <dbReference type="Proteomes" id="UP001177021"/>
    </source>
</evidence>
<reference evidence="1" key="1">
    <citation type="submission" date="2023-10" db="EMBL/GenBank/DDBJ databases">
        <authorList>
            <person name="Rodriguez Cubillos JULIANA M."/>
            <person name="De Vega J."/>
        </authorList>
    </citation>
    <scope>NUCLEOTIDE SEQUENCE</scope>
</reference>
<dbReference type="EMBL" id="CASHSV030000823">
    <property type="protein sequence ID" value="CAJ2678928.1"/>
    <property type="molecule type" value="Genomic_DNA"/>
</dbReference>
<accession>A0ACB0MBM3</accession>
<gene>
    <name evidence="1" type="ORF">MILVUS5_LOCUS41132</name>
</gene>